<proteinExistence type="predicted"/>
<dbReference type="PANTHER" id="PTHR47432">
    <property type="entry name" value="CELL WALL ASSEMBLY REGULATOR SMI1"/>
    <property type="match status" value="1"/>
</dbReference>
<dbReference type="InterPro" id="IPR037883">
    <property type="entry name" value="Knr4/Smi1-like_sf"/>
</dbReference>
<comment type="caution">
    <text evidence="2">The sequence shown here is derived from an EMBL/GenBank/DDBJ whole genome shotgun (WGS) entry which is preliminary data.</text>
</comment>
<sequence>MGIRESYRFHNGQFEYEPYLIGLNEYTQVGMVLLSLEDIVDVWEFWNELTKRGESFWNPKWIPLTSGDGGNPICLDYSKSSDFRSTKIIFTRHEFRRRPPIVSNNFTEFLERFAADLESGIYVFVEDFGIAVDKSEDESTLE</sequence>
<gene>
    <name evidence="2" type="ORF">ENR64_22845</name>
</gene>
<dbReference type="PANTHER" id="PTHR47432:SF1">
    <property type="entry name" value="CELL WALL ASSEMBLY REGULATOR SMI1"/>
    <property type="match status" value="1"/>
</dbReference>
<protein>
    <recommendedName>
        <fullName evidence="1">Knr4/Smi1-like domain-containing protein</fullName>
    </recommendedName>
</protein>
<dbReference type="SUPFAM" id="SSF160631">
    <property type="entry name" value="SMI1/KNR4-like"/>
    <property type="match status" value="1"/>
</dbReference>
<dbReference type="AlphaFoldDB" id="A0A7C3KI60"/>
<dbReference type="InterPro" id="IPR051873">
    <property type="entry name" value="KNR4/SMI1_regulator"/>
</dbReference>
<dbReference type="Gene3D" id="3.40.1580.10">
    <property type="entry name" value="SMI1/KNR4-like"/>
    <property type="match status" value="1"/>
</dbReference>
<dbReference type="EMBL" id="DSRU01000327">
    <property type="protein sequence ID" value="HFN00532.1"/>
    <property type="molecule type" value="Genomic_DNA"/>
</dbReference>
<dbReference type="InterPro" id="IPR018958">
    <property type="entry name" value="Knr4/Smi1-like_dom"/>
</dbReference>
<name>A0A7C3KI60_9CYAN</name>
<evidence type="ECO:0000259" key="1">
    <source>
        <dbReference type="Pfam" id="PF09346"/>
    </source>
</evidence>
<dbReference type="Pfam" id="PF09346">
    <property type="entry name" value="SMI1_KNR4"/>
    <property type="match status" value="1"/>
</dbReference>
<reference evidence="2" key="1">
    <citation type="journal article" date="2020" name="mSystems">
        <title>Genome- and Community-Level Interaction Insights into Carbon Utilization and Element Cycling Functions of Hydrothermarchaeota in Hydrothermal Sediment.</title>
        <authorList>
            <person name="Zhou Z."/>
            <person name="Liu Y."/>
            <person name="Xu W."/>
            <person name="Pan J."/>
            <person name="Luo Z.H."/>
            <person name="Li M."/>
        </authorList>
    </citation>
    <scope>NUCLEOTIDE SEQUENCE [LARGE SCALE GENOMIC DNA]</scope>
    <source>
        <strain evidence="2">SpSt-418</strain>
    </source>
</reference>
<feature type="domain" description="Knr4/Smi1-like" evidence="1">
    <location>
        <begin position="4"/>
        <end position="112"/>
    </location>
</feature>
<evidence type="ECO:0000313" key="2">
    <source>
        <dbReference type="EMBL" id="HFN00532.1"/>
    </source>
</evidence>
<accession>A0A7C3KI60</accession>
<organism evidence="2">
    <name type="scientific">Oscillatoriales cyanobacterium SpSt-418</name>
    <dbReference type="NCBI Taxonomy" id="2282169"/>
    <lineage>
        <taxon>Bacteria</taxon>
        <taxon>Bacillati</taxon>
        <taxon>Cyanobacteriota</taxon>
        <taxon>Cyanophyceae</taxon>
        <taxon>Oscillatoriophycideae</taxon>
        <taxon>Oscillatoriales</taxon>
    </lineage>
</organism>